<reference evidence="9 10" key="1">
    <citation type="submission" date="2014-12" db="EMBL/GenBank/DDBJ databases">
        <title>Denitrispirillum autotrophicum gen. nov., sp. nov., Denitrifying, Facultatively Autotrophic Bacteria Isolated from Rice Paddy Soil.</title>
        <authorList>
            <person name="Ishii S."/>
            <person name="Ashida N."/>
            <person name="Ohno H."/>
            <person name="Otsuka S."/>
            <person name="Yokota A."/>
            <person name="Senoo K."/>
        </authorList>
    </citation>
    <scope>NUCLEOTIDE SEQUENCE [LARGE SCALE GENOMIC DNA]</scope>
    <source>
        <strain evidence="9 10">TSA66</strain>
    </source>
</reference>
<evidence type="ECO:0000256" key="1">
    <source>
        <dbReference type="ARBA" id="ARBA00004370"/>
    </source>
</evidence>
<evidence type="ECO:0000256" key="7">
    <source>
        <dbReference type="SAM" id="SignalP"/>
    </source>
</evidence>
<name>A0A0C2BTU3_9BURK</name>
<dbReference type="PANTHER" id="PTHR12815:SF47">
    <property type="entry name" value="TRANSLOCATION AND ASSEMBLY MODULE SUBUNIT TAMA"/>
    <property type="match status" value="1"/>
</dbReference>
<gene>
    <name evidence="9" type="ORF">TSA66_02350</name>
</gene>
<keyword evidence="4 7" id="KW-0732">Signal</keyword>
<dbReference type="Gene3D" id="2.40.160.50">
    <property type="entry name" value="membrane protein fhac: a member of the omp85/tpsb transporter family"/>
    <property type="match status" value="1"/>
</dbReference>
<keyword evidence="10" id="KW-1185">Reference proteome</keyword>
<evidence type="ECO:0000313" key="10">
    <source>
        <dbReference type="Proteomes" id="UP000031572"/>
    </source>
</evidence>
<protein>
    <submittedName>
        <fullName evidence="9">Membrane protein</fullName>
    </submittedName>
</protein>
<evidence type="ECO:0000313" key="9">
    <source>
        <dbReference type="EMBL" id="KIF83434.1"/>
    </source>
</evidence>
<dbReference type="InterPro" id="IPR010827">
    <property type="entry name" value="BamA/TamA_POTRA"/>
</dbReference>
<dbReference type="PROSITE" id="PS51779">
    <property type="entry name" value="POTRA"/>
    <property type="match status" value="1"/>
</dbReference>
<evidence type="ECO:0000256" key="3">
    <source>
        <dbReference type="ARBA" id="ARBA00022692"/>
    </source>
</evidence>
<proteinExistence type="predicted"/>
<dbReference type="GO" id="GO:0019867">
    <property type="term" value="C:outer membrane"/>
    <property type="evidence" value="ECO:0007669"/>
    <property type="project" value="InterPro"/>
</dbReference>
<dbReference type="Pfam" id="PF01103">
    <property type="entry name" value="Omp85"/>
    <property type="match status" value="1"/>
</dbReference>
<keyword evidence="6" id="KW-0998">Cell outer membrane</keyword>
<evidence type="ECO:0000256" key="5">
    <source>
        <dbReference type="ARBA" id="ARBA00023136"/>
    </source>
</evidence>
<evidence type="ECO:0000256" key="6">
    <source>
        <dbReference type="ARBA" id="ARBA00023237"/>
    </source>
</evidence>
<comment type="subcellular location">
    <subcellularLocation>
        <location evidence="1">Membrane</location>
    </subcellularLocation>
</comment>
<dbReference type="Proteomes" id="UP000031572">
    <property type="component" value="Unassembled WGS sequence"/>
</dbReference>
<sequence length="583" mass="64759">MTWPLLAFLLLCASNAACAAYQVQLDAPSSLKELLERHLDLVRYQDRDDLNDDQLNFMLETVEAQVAKLTSTEGYFLPRTTVKVDRSGAQPVVQLTVESGARTTVANVDVRVSGAAPEHSPSQAARVRRNWQLKPGEPFRQQDWDAAKQAGLQILQRRRYPAARIAESDARIYPDIEQADLAVSYDSGPLFTLGPLQVSGTARYPESIIYNVNPLHPGEEYSADRLLELQREIQRTPYFSNVVIDIDKDPAHAQQAPVHVQVTEFPTQRLRAGVGYSTDTGAHVEGRYSHFNLFNRAWVLDTQLRLEQRRQLGAVELAMPPGAGGWIDSAHASIDRTTLEGIDLRSRRVGLRRARNTEKRDFAYTLEYYSDQLQQLNGATLPPDTVVQPGTQRALVAGAALTRRQVDNPRFPRRGYIASLELGAAFQGLLTDQTFFRAYSQLRQYNPVGRRDIVILRGELGAVVTKGGTASIPASLLFRAGGTESVRGYRYQSIGNERNGIVYPTRYLVTGGAEYQRWFSEKWGAAVFYDVGAASDSWSGKSFFHAVGVGARYRSPIGPINADLAYGFQGGNIRPHLSLGIVF</sequence>
<evidence type="ECO:0000259" key="8">
    <source>
        <dbReference type="PROSITE" id="PS51779"/>
    </source>
</evidence>
<dbReference type="InterPro" id="IPR034746">
    <property type="entry name" value="POTRA"/>
</dbReference>
<keyword evidence="5" id="KW-0472">Membrane</keyword>
<dbReference type="RefSeq" id="WP_040042084.1">
    <property type="nucleotide sequence ID" value="NZ_JWJG01000028.1"/>
</dbReference>
<comment type="caution">
    <text evidence="9">The sequence shown here is derived from an EMBL/GenBank/DDBJ whole genome shotgun (WGS) entry which is preliminary data.</text>
</comment>
<dbReference type="InterPro" id="IPR000184">
    <property type="entry name" value="Bac_surfAg_D15"/>
</dbReference>
<keyword evidence="3" id="KW-0812">Transmembrane</keyword>
<feature type="signal peptide" evidence="7">
    <location>
        <begin position="1"/>
        <end position="19"/>
    </location>
</feature>
<feature type="chain" id="PRO_5002146776" evidence="7">
    <location>
        <begin position="20"/>
        <end position="583"/>
    </location>
</feature>
<keyword evidence="2" id="KW-1134">Transmembrane beta strand</keyword>
<dbReference type="InterPro" id="IPR039910">
    <property type="entry name" value="D15-like"/>
</dbReference>
<dbReference type="STRING" id="709839.TSA66_02350"/>
<dbReference type="EMBL" id="JWJG01000028">
    <property type="protein sequence ID" value="KIF83434.1"/>
    <property type="molecule type" value="Genomic_DNA"/>
</dbReference>
<organism evidence="9 10">
    <name type="scientific">Noviherbaspirillum autotrophicum</name>
    <dbReference type="NCBI Taxonomy" id="709839"/>
    <lineage>
        <taxon>Bacteria</taxon>
        <taxon>Pseudomonadati</taxon>
        <taxon>Pseudomonadota</taxon>
        <taxon>Betaproteobacteria</taxon>
        <taxon>Burkholderiales</taxon>
        <taxon>Oxalobacteraceae</taxon>
        <taxon>Noviherbaspirillum</taxon>
    </lineage>
</organism>
<dbReference type="Gene3D" id="3.10.20.310">
    <property type="entry name" value="membrane protein fhac"/>
    <property type="match status" value="2"/>
</dbReference>
<dbReference type="PANTHER" id="PTHR12815">
    <property type="entry name" value="SORTING AND ASSEMBLY MACHINERY SAMM50 PROTEIN FAMILY MEMBER"/>
    <property type="match status" value="1"/>
</dbReference>
<evidence type="ECO:0000256" key="4">
    <source>
        <dbReference type="ARBA" id="ARBA00022729"/>
    </source>
</evidence>
<dbReference type="Pfam" id="PF07244">
    <property type="entry name" value="POTRA"/>
    <property type="match status" value="1"/>
</dbReference>
<accession>A0A0C2BTU3</accession>
<dbReference type="AlphaFoldDB" id="A0A0C2BTU3"/>
<feature type="domain" description="POTRA" evidence="8">
    <location>
        <begin position="191"/>
        <end position="265"/>
    </location>
</feature>
<evidence type="ECO:0000256" key="2">
    <source>
        <dbReference type="ARBA" id="ARBA00022452"/>
    </source>
</evidence>